<dbReference type="EMBL" id="KY052815">
    <property type="protein sequence ID" value="ASF00142.1"/>
    <property type="molecule type" value="Genomic_DNA"/>
</dbReference>
<reference evidence="1" key="2">
    <citation type="journal article" date="2017" name="Nat. Commun.">
        <title>Single-virus genomics reveals hidden cosmopolitan and abundant viruses.</title>
        <authorList>
            <person name="Martinez-Hernandez F."/>
            <person name="Fornas O."/>
            <person name="Lluesma Gomez M."/>
            <person name="Bolduc B."/>
            <person name="de la Cruz Pena M.J."/>
            <person name="Martinez J.M."/>
            <person name="Anton J."/>
            <person name="Gasol J.M."/>
            <person name="Rosselli R."/>
            <person name="Rodriguez-Valera F."/>
            <person name="Sullivan M.B."/>
            <person name="Acinas S.G."/>
            <person name="Martinez-Garcia M."/>
        </authorList>
    </citation>
    <scope>NUCLEOTIDE SEQUENCE</scope>
</reference>
<evidence type="ECO:0000313" key="1">
    <source>
        <dbReference type="EMBL" id="ASF00142.1"/>
    </source>
</evidence>
<accession>A0A218MLH3</accession>
<reference evidence="1" key="1">
    <citation type="submission" date="2016-10" db="EMBL/GenBank/DDBJ databases">
        <authorList>
            <person name="Varghese N."/>
        </authorList>
    </citation>
    <scope>NUCLEOTIDE SEQUENCE</scope>
</reference>
<organism evidence="1">
    <name type="scientific">uncultured virus</name>
    <dbReference type="NCBI Taxonomy" id="340016"/>
    <lineage>
        <taxon>Viruses</taxon>
        <taxon>environmental samples</taxon>
    </lineage>
</organism>
<sequence>MAKRLLVGKPNNEDYGLYVSKSGTDIVDGSNNLTSRDNLQFDSEVGIGSLNLKNYGQGLLGVPGNDLSSGTSIGASDTSAVITHSLGFVPFVIVQWCFQSDISGGVASKMYPANLSWESETKLQIGSNFENNRYTKGGVTFAVTNSTLTITNNFIGQLKIGYDSTGETSRTYSGGVGVGYAYLIFDLQGA</sequence>
<proteinExistence type="predicted"/>
<protein>
    <submittedName>
        <fullName evidence="1">Uncharacterized protein</fullName>
    </submittedName>
</protein>
<name>A0A218MLH3_9VIRU</name>